<dbReference type="STRING" id="1130080.SAMN04488113_1197"/>
<dbReference type="Proteomes" id="UP000198564">
    <property type="component" value="Unassembled WGS sequence"/>
</dbReference>
<dbReference type="PANTHER" id="PTHR13355:SF11">
    <property type="entry name" value="GLUCOSAMINE 6-PHOSPHATE N-ACETYLTRANSFERASE"/>
    <property type="match status" value="1"/>
</dbReference>
<reference evidence="3" key="1">
    <citation type="submission" date="2016-10" db="EMBL/GenBank/DDBJ databases">
        <authorList>
            <person name="Varghese N."/>
            <person name="Submissions S."/>
        </authorList>
    </citation>
    <scope>NUCLEOTIDE SEQUENCE [LARGE SCALE GENOMIC DNA]</scope>
    <source>
        <strain evidence="3">DSM 25751</strain>
    </source>
</reference>
<keyword evidence="2" id="KW-0012">Acyltransferase</keyword>
<dbReference type="PROSITE" id="PS51186">
    <property type="entry name" value="GNAT"/>
    <property type="match status" value="1"/>
</dbReference>
<proteinExistence type="predicted"/>
<dbReference type="AlphaFoldDB" id="A0A1H6TCA2"/>
<feature type="domain" description="N-acetyltransferase" evidence="1">
    <location>
        <begin position="4"/>
        <end position="144"/>
    </location>
</feature>
<evidence type="ECO:0000259" key="1">
    <source>
        <dbReference type="PROSITE" id="PS51186"/>
    </source>
</evidence>
<dbReference type="EMBL" id="FNYW01000019">
    <property type="protein sequence ID" value="SEI77668.1"/>
    <property type="molecule type" value="Genomic_DNA"/>
</dbReference>
<organism evidence="2 3">
    <name type="scientific">Alkalibacterium gilvum</name>
    <dbReference type="NCBI Taxonomy" id="1130080"/>
    <lineage>
        <taxon>Bacteria</taxon>
        <taxon>Bacillati</taxon>
        <taxon>Bacillota</taxon>
        <taxon>Bacilli</taxon>
        <taxon>Lactobacillales</taxon>
        <taxon>Carnobacteriaceae</taxon>
        <taxon>Alkalibacterium</taxon>
    </lineage>
</organism>
<evidence type="ECO:0000313" key="2">
    <source>
        <dbReference type="EMBL" id="SEI77668.1"/>
    </source>
</evidence>
<dbReference type="InterPro" id="IPR016181">
    <property type="entry name" value="Acyl_CoA_acyltransferase"/>
</dbReference>
<dbReference type="SUPFAM" id="SSF55729">
    <property type="entry name" value="Acyl-CoA N-acyltransferases (Nat)"/>
    <property type="match status" value="1"/>
</dbReference>
<dbReference type="InterPro" id="IPR000182">
    <property type="entry name" value="GNAT_dom"/>
</dbReference>
<evidence type="ECO:0000313" key="3">
    <source>
        <dbReference type="Proteomes" id="UP000198564"/>
    </source>
</evidence>
<accession>A0A1H6TCA2</accession>
<dbReference type="CDD" id="cd04301">
    <property type="entry name" value="NAT_SF"/>
    <property type="match status" value="1"/>
</dbReference>
<dbReference type="InterPro" id="IPR039143">
    <property type="entry name" value="GNPNAT1-like"/>
</dbReference>
<sequence length="144" mass="16222">MDFKITTDISSNIYQHSIAIREEVFIKEQAVDPALEIDELEAEALHIVGYIDTIPVCTARLLKKQPDSIKIQRVAVLSSYRKMGIGKKLLNYINDTAMNQFDASFLVLDSQDHAIPFYEKEGYSVYGDGFLDAGIPHHSMKKGI</sequence>
<keyword evidence="3" id="KW-1185">Reference proteome</keyword>
<protein>
    <submittedName>
        <fullName evidence="2">Predicted N-acyltransferase, GNAT family</fullName>
    </submittedName>
</protein>
<dbReference type="Gene3D" id="3.40.630.30">
    <property type="match status" value="1"/>
</dbReference>
<dbReference type="GO" id="GO:0004343">
    <property type="term" value="F:glucosamine 6-phosphate N-acetyltransferase activity"/>
    <property type="evidence" value="ECO:0007669"/>
    <property type="project" value="TreeGrafter"/>
</dbReference>
<dbReference type="PANTHER" id="PTHR13355">
    <property type="entry name" value="GLUCOSAMINE 6-PHOSPHATE N-ACETYLTRANSFERASE"/>
    <property type="match status" value="1"/>
</dbReference>
<gene>
    <name evidence="2" type="ORF">SAMN04488113_1197</name>
</gene>
<dbReference type="RefSeq" id="WP_091634691.1">
    <property type="nucleotide sequence ID" value="NZ_FNYW01000019.1"/>
</dbReference>
<keyword evidence="2" id="KW-0808">Transferase</keyword>
<dbReference type="Pfam" id="PF13673">
    <property type="entry name" value="Acetyltransf_10"/>
    <property type="match status" value="1"/>
</dbReference>
<name>A0A1H6TCA2_9LACT</name>
<dbReference type="OrthoDB" id="9796171at2"/>